<dbReference type="GO" id="GO:0033314">
    <property type="term" value="P:mitotic DNA replication checkpoint signaling"/>
    <property type="evidence" value="ECO:0007669"/>
    <property type="project" value="TreeGrafter"/>
</dbReference>
<dbReference type="GeneID" id="36397689"/>
<protein>
    <submittedName>
        <fullName evidence="3">Cell division control protein cdc6</fullName>
    </submittedName>
</protein>
<proteinExistence type="inferred from homology"/>
<dbReference type="AlphaFoldDB" id="A0A0P1AW42"/>
<dbReference type="PANTHER" id="PTHR10763:SF26">
    <property type="entry name" value="CELL DIVISION CONTROL PROTEIN 6 HOMOLOG"/>
    <property type="match status" value="1"/>
</dbReference>
<dbReference type="OrthoDB" id="1926878at2759"/>
<dbReference type="GO" id="GO:0006270">
    <property type="term" value="P:DNA replication initiation"/>
    <property type="evidence" value="ECO:0007669"/>
    <property type="project" value="TreeGrafter"/>
</dbReference>
<evidence type="ECO:0000256" key="1">
    <source>
        <dbReference type="ARBA" id="ARBA00006184"/>
    </source>
</evidence>
<evidence type="ECO:0000313" key="4">
    <source>
        <dbReference type="Proteomes" id="UP000054928"/>
    </source>
</evidence>
<dbReference type="Gene3D" id="1.10.8.60">
    <property type="match status" value="1"/>
</dbReference>
<dbReference type="EMBL" id="CCYD01002047">
    <property type="protein sequence ID" value="CEG46220.1"/>
    <property type="molecule type" value="Genomic_DNA"/>
</dbReference>
<dbReference type="InterPro" id="IPR050311">
    <property type="entry name" value="ORC1/CDC6"/>
</dbReference>
<dbReference type="GO" id="GO:0051301">
    <property type="term" value="P:cell division"/>
    <property type="evidence" value="ECO:0007669"/>
    <property type="project" value="UniProtKB-KW"/>
</dbReference>
<accession>A0A0P1AW42</accession>
<dbReference type="SUPFAM" id="SSF52540">
    <property type="entry name" value="P-loop containing nucleoside triphosphate hydrolases"/>
    <property type="match status" value="1"/>
</dbReference>
<evidence type="ECO:0000313" key="3">
    <source>
        <dbReference type="EMBL" id="CEG46220.1"/>
    </source>
</evidence>
<keyword evidence="3" id="KW-0132">Cell division</keyword>
<comment type="similarity">
    <text evidence="1">Belongs to the CDC6/cdc18 family.</text>
</comment>
<dbReference type="Pfam" id="PF13401">
    <property type="entry name" value="AAA_22"/>
    <property type="match status" value="1"/>
</dbReference>
<evidence type="ECO:0000259" key="2">
    <source>
        <dbReference type="Pfam" id="PF13401"/>
    </source>
</evidence>
<dbReference type="OMA" id="FGSYTHQ"/>
<feature type="domain" description="ORC1/DEAH AAA+ ATPase" evidence="2">
    <location>
        <begin position="147"/>
        <end position="286"/>
    </location>
</feature>
<keyword evidence="4" id="KW-1185">Reference proteome</keyword>
<dbReference type="Proteomes" id="UP000054928">
    <property type="component" value="Unassembled WGS sequence"/>
</dbReference>
<dbReference type="GO" id="GO:0005634">
    <property type="term" value="C:nucleus"/>
    <property type="evidence" value="ECO:0007669"/>
    <property type="project" value="TreeGrafter"/>
</dbReference>
<dbReference type="GO" id="GO:0016887">
    <property type="term" value="F:ATP hydrolysis activity"/>
    <property type="evidence" value="ECO:0007669"/>
    <property type="project" value="InterPro"/>
</dbReference>
<dbReference type="GO" id="GO:0003688">
    <property type="term" value="F:DNA replication origin binding"/>
    <property type="evidence" value="ECO:0007669"/>
    <property type="project" value="TreeGrafter"/>
</dbReference>
<organism evidence="3 4">
    <name type="scientific">Plasmopara halstedii</name>
    <name type="common">Downy mildew of sunflower</name>
    <dbReference type="NCBI Taxonomy" id="4781"/>
    <lineage>
        <taxon>Eukaryota</taxon>
        <taxon>Sar</taxon>
        <taxon>Stramenopiles</taxon>
        <taxon>Oomycota</taxon>
        <taxon>Peronosporomycetes</taxon>
        <taxon>Peronosporales</taxon>
        <taxon>Peronosporaceae</taxon>
        <taxon>Plasmopara</taxon>
    </lineage>
</organism>
<dbReference type="STRING" id="4781.A0A0P1AW42"/>
<dbReference type="PANTHER" id="PTHR10763">
    <property type="entry name" value="CELL DIVISION CONTROL PROTEIN 6-RELATED"/>
    <property type="match status" value="1"/>
</dbReference>
<sequence>MRTRAQKRESMPELAQQLKRRLRALEVATVNISTSHSPPALKKRKLDDVSTSPLLLTPHVPKSKIPSLSAVKTSRGPNKLKKGDNKQRKLCRTLEYTKPAKLDPVDAPQTILQRLCSQQMACGANAIVGRLKEHQSIRNVLRNNAKHGSSLFIIGPPGTGKSSSVNELLIKEGFESVAPCSIKERNFVETSNKIAVKLNCSTYTDPAALYAVIEQLVKSSTRWIVPGQLDPFTMDNFIKALNCDINGPRDSIAIVLDEVDHLLRLPVRMQPKVKELLRFFVRWAAIAPHLVKFLCIMNGVDMYEHVSRIHVTGSNADSQVPRVVFSSYTHEELKVILLNYVQSTLSTSAKTTEVTTYIETRAMELIARKVAAREGDARLAISLLQQSARYALQRYNSQKKESPIDTQVKIMIRDVFQCATTMLSSPSISQIKRLPRQAKLLLYVITTLAPCRDTSNKKKSFRKCDMNHVSEELERLRKQPQTSWIPRLSRDELQTHLTSLSCYALVRQLSSKHGDQATSISTRTFWTSKVFSCVSMSEVSCALQDDTSLSQLLL</sequence>
<dbReference type="Gene3D" id="3.40.50.300">
    <property type="entry name" value="P-loop containing nucleotide triphosphate hydrolases"/>
    <property type="match status" value="1"/>
</dbReference>
<reference evidence="4" key="1">
    <citation type="submission" date="2014-09" db="EMBL/GenBank/DDBJ databases">
        <authorList>
            <person name="Sharma Rahul"/>
            <person name="Thines Marco"/>
        </authorList>
    </citation>
    <scope>NUCLEOTIDE SEQUENCE [LARGE SCALE GENOMIC DNA]</scope>
</reference>
<dbReference type="RefSeq" id="XP_024582589.1">
    <property type="nucleotide sequence ID" value="XM_024717052.1"/>
</dbReference>
<dbReference type="InterPro" id="IPR027417">
    <property type="entry name" value="P-loop_NTPase"/>
</dbReference>
<name>A0A0P1AW42_PLAHL</name>
<keyword evidence="3" id="KW-0131">Cell cycle</keyword>
<dbReference type="FunFam" id="1.10.8.60:FF:000379">
    <property type="entry name" value="Origin recognition complex subunit 1"/>
    <property type="match status" value="1"/>
</dbReference>
<dbReference type="InterPro" id="IPR049945">
    <property type="entry name" value="AAA_22"/>
</dbReference>